<evidence type="ECO:0000256" key="2">
    <source>
        <dbReference type="ARBA" id="ARBA00022525"/>
    </source>
</evidence>
<dbReference type="SMART" id="SM00409">
    <property type="entry name" value="IG"/>
    <property type="match status" value="1"/>
</dbReference>
<dbReference type="PROSITE" id="PS50835">
    <property type="entry name" value="IG_LIKE"/>
    <property type="match status" value="1"/>
</dbReference>
<dbReference type="Pfam" id="PF13927">
    <property type="entry name" value="Ig_3"/>
    <property type="match status" value="1"/>
</dbReference>
<dbReference type="Proteomes" id="UP001460270">
    <property type="component" value="Unassembled WGS sequence"/>
</dbReference>
<feature type="signal peptide" evidence="5">
    <location>
        <begin position="1"/>
        <end position="20"/>
    </location>
</feature>
<reference evidence="8" key="1">
    <citation type="submission" date="2024-04" db="EMBL/GenBank/DDBJ databases">
        <title>Salinicola lusitanus LLJ914,a marine bacterium isolated from the Okinawa Trough.</title>
        <authorList>
            <person name="Li J."/>
        </authorList>
    </citation>
    <scope>NUCLEOTIDE SEQUENCE [LARGE SCALE GENOMIC DNA]</scope>
</reference>
<dbReference type="Pfam" id="PF23708">
    <property type="entry name" value="CILP_5th"/>
    <property type="match status" value="1"/>
</dbReference>
<dbReference type="Pfam" id="PF23591">
    <property type="entry name" value="CILP"/>
    <property type="match status" value="1"/>
</dbReference>
<dbReference type="Gene3D" id="2.60.40.10">
    <property type="entry name" value="Immunoglobulins"/>
    <property type="match status" value="1"/>
</dbReference>
<dbReference type="InterPro" id="IPR007110">
    <property type="entry name" value="Ig-like_dom"/>
</dbReference>
<feature type="domain" description="Ig-like" evidence="6">
    <location>
        <begin position="215"/>
        <end position="315"/>
    </location>
</feature>
<accession>A0AAW0P292</accession>
<dbReference type="SMART" id="SM00408">
    <property type="entry name" value="IGc2"/>
    <property type="match status" value="1"/>
</dbReference>
<comment type="subcellular location">
    <subcellularLocation>
        <location evidence="1">Secreted</location>
    </subcellularLocation>
</comment>
<dbReference type="InterPro" id="IPR056256">
    <property type="entry name" value="CILP-1/2_b-sand_dom2"/>
</dbReference>
<evidence type="ECO:0000313" key="7">
    <source>
        <dbReference type="EMBL" id="KAK7912597.1"/>
    </source>
</evidence>
<evidence type="ECO:0000259" key="6">
    <source>
        <dbReference type="PROSITE" id="PS50835"/>
    </source>
</evidence>
<comment type="caution">
    <text evidence="7">The sequence shown here is derived from an EMBL/GenBank/DDBJ whole genome shotgun (WGS) entry which is preliminary data.</text>
</comment>
<organism evidence="7 8">
    <name type="scientific">Mugilogobius chulae</name>
    <name type="common">yellowstripe goby</name>
    <dbReference type="NCBI Taxonomy" id="88201"/>
    <lineage>
        <taxon>Eukaryota</taxon>
        <taxon>Metazoa</taxon>
        <taxon>Chordata</taxon>
        <taxon>Craniata</taxon>
        <taxon>Vertebrata</taxon>
        <taxon>Euteleostomi</taxon>
        <taxon>Actinopterygii</taxon>
        <taxon>Neopterygii</taxon>
        <taxon>Teleostei</taxon>
        <taxon>Neoteleostei</taxon>
        <taxon>Acanthomorphata</taxon>
        <taxon>Gobiaria</taxon>
        <taxon>Gobiiformes</taxon>
        <taxon>Gobioidei</taxon>
        <taxon>Gobiidae</taxon>
        <taxon>Gobionellinae</taxon>
        <taxon>Mugilogobius</taxon>
    </lineage>
</organism>
<evidence type="ECO:0000256" key="4">
    <source>
        <dbReference type="ARBA" id="ARBA00023180"/>
    </source>
</evidence>
<evidence type="ECO:0000256" key="5">
    <source>
        <dbReference type="SAM" id="SignalP"/>
    </source>
</evidence>
<keyword evidence="3 5" id="KW-0732">Signal</keyword>
<gene>
    <name evidence="7" type="ORF">WMY93_012808</name>
</gene>
<dbReference type="Pfam" id="PF13330">
    <property type="entry name" value="Mucin2_WxxW"/>
    <property type="match status" value="1"/>
</dbReference>
<dbReference type="InterPro" id="IPR003598">
    <property type="entry name" value="Ig_sub2"/>
</dbReference>
<proteinExistence type="predicted"/>
<feature type="chain" id="PRO_5043900707" description="Ig-like domain-containing protein" evidence="5">
    <location>
        <begin position="21"/>
        <end position="563"/>
    </location>
</feature>
<dbReference type="PANTHER" id="PTHR15031:SF3">
    <property type="entry name" value="CARTILAGE INTERMEDIATE LAYER PROTEIN 1"/>
    <property type="match status" value="1"/>
</dbReference>
<dbReference type="PANTHER" id="PTHR15031">
    <property type="entry name" value="CARTILAGE INTERMEDIATE LAYER PROTEIN CLIP"/>
    <property type="match status" value="1"/>
</dbReference>
<dbReference type="AlphaFoldDB" id="A0AAW0P292"/>
<evidence type="ECO:0000256" key="1">
    <source>
        <dbReference type="ARBA" id="ARBA00004613"/>
    </source>
</evidence>
<dbReference type="GO" id="GO:0005615">
    <property type="term" value="C:extracellular space"/>
    <property type="evidence" value="ECO:0007669"/>
    <property type="project" value="TreeGrafter"/>
</dbReference>
<dbReference type="SUPFAM" id="SSF49464">
    <property type="entry name" value="Carboxypeptidase regulatory domain-like"/>
    <property type="match status" value="1"/>
</dbReference>
<name>A0AAW0P292_9GOBI</name>
<dbReference type="InterPro" id="IPR008969">
    <property type="entry name" value="CarboxyPept-like_regulatory"/>
</dbReference>
<keyword evidence="4" id="KW-0325">Glycoprotein</keyword>
<evidence type="ECO:0000313" key="8">
    <source>
        <dbReference type="Proteomes" id="UP001460270"/>
    </source>
</evidence>
<dbReference type="InterPro" id="IPR056255">
    <property type="entry name" value="CILP-1/2_dom"/>
</dbReference>
<protein>
    <recommendedName>
        <fullName evidence="6">Ig-like domain-containing protein</fullName>
    </recommendedName>
</protein>
<keyword evidence="2" id="KW-0964">Secreted</keyword>
<evidence type="ECO:0000256" key="3">
    <source>
        <dbReference type="ARBA" id="ARBA00022729"/>
    </source>
</evidence>
<keyword evidence="8" id="KW-1185">Reference proteome</keyword>
<dbReference type="InterPro" id="IPR025155">
    <property type="entry name" value="WxxW_domain"/>
</dbReference>
<dbReference type="SUPFAM" id="SSF48726">
    <property type="entry name" value="Immunoglobulin"/>
    <property type="match status" value="1"/>
</dbReference>
<dbReference type="InterPro" id="IPR036179">
    <property type="entry name" value="Ig-like_dom_sf"/>
</dbReference>
<dbReference type="EMBL" id="JBBPFD010000009">
    <property type="protein sequence ID" value="KAK7912597.1"/>
    <property type="molecule type" value="Genomic_DNA"/>
</dbReference>
<dbReference type="InterPro" id="IPR039675">
    <property type="entry name" value="CILP1/CILP2"/>
</dbReference>
<dbReference type="InterPro" id="IPR003599">
    <property type="entry name" value="Ig_sub"/>
</dbReference>
<sequence length="563" mass="63190">MAVRSLLLVLGLTAAAVIEAQGPWRTYSTEFNPSLFHVDDNYEWTSWFNVDHPGGRGDYEQLEAIRFYYKTRVCTVPRALEARTTDWIPARETGEKVHADPTVGFWCLNEEQGPERNCSNYAVRFLCPKECRLKCVMGRVNADCDACMCEDHLVLGSVRGAGGLAAEGAVILRSGKLMTVSDHNGHFRVPGLCPDANTTLTVRLQGHATQNVVVPQSTDRTSVLSVQLQRTEKLHVSSNPESKIRREGQTAAFCCKVAGTPLPDTYQWFHNNSLIEKQSENTLVLKNLQLEQTGEYYCRASGPSGAIKTKPATLRVIGNREQSCNPIPEENLIRLPYDCFQNSTNSFYYNVGKCSPRTCVGQLDSGIRCKDKVSYCCGVAKMEEKKLECQGYQLPTMVVTECGCQKCVETKTIVYGRAVAADNGEPMRFGHVFMNGVRISRTGYKGTFSIQVPPDTERLVLTFVDNMQKFINTTKVLPFNSKGGAVYHEIKLIRKNRQLLLAQQSQTLLSWEKWRDKKPWFNSKFLLIRFTLRVESSTQAVSMPVLHSSTPETSPQLQQHKVI</sequence>
<dbReference type="InterPro" id="IPR013783">
    <property type="entry name" value="Ig-like_fold"/>
</dbReference>